<comment type="caution">
    <text evidence="4">The sequence shown here is derived from an EMBL/GenBank/DDBJ whole genome shotgun (WGS) entry which is preliminary data.</text>
</comment>
<evidence type="ECO:0000256" key="2">
    <source>
        <dbReference type="PROSITE-ProRule" id="PRU00176"/>
    </source>
</evidence>
<keyword evidence="4" id="KW-0648">Protein biosynthesis</keyword>
<dbReference type="Proteomes" id="UP000554482">
    <property type="component" value="Unassembled WGS sequence"/>
</dbReference>
<keyword evidence="1 2" id="KW-0694">RNA-binding</keyword>
<accession>A0A7J6WPC3</accession>
<dbReference type="PROSITE" id="PS50102">
    <property type="entry name" value="RRM"/>
    <property type="match status" value="1"/>
</dbReference>
<dbReference type="SMART" id="SM00360">
    <property type="entry name" value="RRM"/>
    <property type="match status" value="1"/>
</dbReference>
<name>A0A7J6WPC3_THATH</name>
<reference evidence="4 5" key="1">
    <citation type="submission" date="2020-06" db="EMBL/GenBank/DDBJ databases">
        <title>Transcriptomic and genomic resources for Thalictrum thalictroides and T. hernandezii: Facilitating candidate gene discovery in an emerging model plant lineage.</title>
        <authorList>
            <person name="Arias T."/>
            <person name="Riano-Pachon D.M."/>
            <person name="Di Stilio V.S."/>
        </authorList>
    </citation>
    <scope>NUCLEOTIDE SEQUENCE [LARGE SCALE GENOMIC DNA]</scope>
    <source>
        <strain evidence="5">cv. WT478/WT964</strain>
        <tissue evidence="4">Leaves</tissue>
    </source>
</reference>
<dbReference type="InterPro" id="IPR035979">
    <property type="entry name" value="RBD_domain_sf"/>
</dbReference>
<organism evidence="4 5">
    <name type="scientific">Thalictrum thalictroides</name>
    <name type="common">Rue-anemone</name>
    <name type="synonym">Anemone thalictroides</name>
    <dbReference type="NCBI Taxonomy" id="46969"/>
    <lineage>
        <taxon>Eukaryota</taxon>
        <taxon>Viridiplantae</taxon>
        <taxon>Streptophyta</taxon>
        <taxon>Embryophyta</taxon>
        <taxon>Tracheophyta</taxon>
        <taxon>Spermatophyta</taxon>
        <taxon>Magnoliopsida</taxon>
        <taxon>Ranunculales</taxon>
        <taxon>Ranunculaceae</taxon>
        <taxon>Thalictroideae</taxon>
        <taxon>Thalictrum</taxon>
    </lineage>
</organism>
<dbReference type="GO" id="GO:0003723">
    <property type="term" value="F:RNA binding"/>
    <property type="evidence" value="ECO:0007669"/>
    <property type="project" value="UniProtKB-UniRule"/>
</dbReference>
<dbReference type="InterPro" id="IPR012677">
    <property type="entry name" value="Nucleotide-bd_a/b_plait_sf"/>
</dbReference>
<dbReference type="SUPFAM" id="SSF54928">
    <property type="entry name" value="RNA-binding domain, RBD"/>
    <property type="match status" value="1"/>
</dbReference>
<dbReference type="Pfam" id="PF00076">
    <property type="entry name" value="RRM_1"/>
    <property type="match status" value="1"/>
</dbReference>
<evidence type="ECO:0000256" key="1">
    <source>
        <dbReference type="ARBA" id="ARBA00022884"/>
    </source>
</evidence>
<protein>
    <submittedName>
        <fullName evidence="4">Eukaryotic translation initiation factor 3G1</fullName>
    </submittedName>
</protein>
<dbReference type="EMBL" id="JABWDY010012817">
    <property type="protein sequence ID" value="KAF5198797.1"/>
    <property type="molecule type" value="Genomic_DNA"/>
</dbReference>
<sequence length="159" mass="17834">MTKIGKENFTPASEKHVKAFDAEIETLIKVGAPKVCRYCRQKTDHIRALCPSADVSPIPRNPAACGSFKKLYIPDNYYEDKANAKDNAVIISKLSEDTCEADLIKLFENFGHIRLVRAAKDEKTGKCKGSALVRFSNIDDAERAKNKLNADGYHIKWFI</sequence>
<dbReference type="OrthoDB" id="272703at2759"/>
<feature type="domain" description="RRM" evidence="3">
    <location>
        <begin position="87"/>
        <end position="159"/>
    </location>
</feature>
<dbReference type="GO" id="GO:0003743">
    <property type="term" value="F:translation initiation factor activity"/>
    <property type="evidence" value="ECO:0007669"/>
    <property type="project" value="UniProtKB-KW"/>
</dbReference>
<gene>
    <name evidence="4" type="ORF">FRX31_011615</name>
</gene>
<keyword evidence="5" id="KW-1185">Reference proteome</keyword>
<evidence type="ECO:0000313" key="5">
    <source>
        <dbReference type="Proteomes" id="UP000554482"/>
    </source>
</evidence>
<proteinExistence type="predicted"/>
<evidence type="ECO:0000259" key="3">
    <source>
        <dbReference type="PROSITE" id="PS50102"/>
    </source>
</evidence>
<dbReference type="Gene3D" id="3.30.70.330">
    <property type="match status" value="1"/>
</dbReference>
<evidence type="ECO:0000313" key="4">
    <source>
        <dbReference type="EMBL" id="KAF5198797.1"/>
    </source>
</evidence>
<dbReference type="PANTHER" id="PTHR10352">
    <property type="entry name" value="EUKARYOTIC TRANSLATION INITIATION FACTOR 3 SUBUNIT G"/>
    <property type="match status" value="1"/>
</dbReference>
<keyword evidence="4" id="KW-0396">Initiation factor</keyword>
<dbReference type="InterPro" id="IPR000504">
    <property type="entry name" value="RRM_dom"/>
</dbReference>
<dbReference type="AlphaFoldDB" id="A0A7J6WPC3"/>